<evidence type="ECO:0000313" key="4">
    <source>
        <dbReference type="Proteomes" id="UP001595075"/>
    </source>
</evidence>
<dbReference type="Proteomes" id="UP001595075">
    <property type="component" value="Unassembled WGS sequence"/>
</dbReference>
<dbReference type="PANTHER" id="PTHR28174">
    <property type="entry name" value="54S RIBOSOMAL PROTEIN L36, MITOCHONDRIAL"/>
    <property type="match status" value="1"/>
</dbReference>
<feature type="region of interest" description="Disordered" evidence="1">
    <location>
        <begin position="1"/>
        <end position="29"/>
    </location>
</feature>
<proteinExistence type="predicted"/>
<keyword evidence="4" id="KW-1185">Reference proteome</keyword>
<protein>
    <recommendedName>
        <fullName evidence="2">Ribosomal protein bL31m N-terminal domain-containing protein</fullName>
    </recommendedName>
</protein>
<feature type="region of interest" description="Disordered" evidence="1">
    <location>
        <begin position="119"/>
        <end position="180"/>
    </location>
</feature>
<feature type="compositionally biased region" description="Basic and acidic residues" evidence="1">
    <location>
        <begin position="159"/>
        <end position="169"/>
    </location>
</feature>
<evidence type="ECO:0000313" key="3">
    <source>
        <dbReference type="EMBL" id="KAL2074214.1"/>
    </source>
</evidence>
<dbReference type="InterPro" id="IPR048874">
    <property type="entry name" value="Ribosomal_bL31m_N"/>
</dbReference>
<feature type="compositionally biased region" description="Acidic residues" evidence="1">
    <location>
        <begin position="119"/>
        <end position="132"/>
    </location>
</feature>
<organism evidence="3 4">
    <name type="scientific">Oculimacula yallundae</name>
    <dbReference type="NCBI Taxonomy" id="86028"/>
    <lineage>
        <taxon>Eukaryota</taxon>
        <taxon>Fungi</taxon>
        <taxon>Dikarya</taxon>
        <taxon>Ascomycota</taxon>
        <taxon>Pezizomycotina</taxon>
        <taxon>Leotiomycetes</taxon>
        <taxon>Helotiales</taxon>
        <taxon>Ploettnerulaceae</taxon>
        <taxon>Oculimacula</taxon>
    </lineage>
</organism>
<evidence type="ECO:0000256" key="1">
    <source>
        <dbReference type="SAM" id="MobiDB-lite"/>
    </source>
</evidence>
<dbReference type="InterPro" id="IPR034600">
    <property type="entry name" value="Ribosomal_bL31m"/>
</dbReference>
<feature type="compositionally biased region" description="Low complexity" evidence="1">
    <location>
        <begin position="16"/>
        <end position="29"/>
    </location>
</feature>
<reference evidence="3 4" key="1">
    <citation type="journal article" date="2024" name="Commun. Biol.">
        <title>Comparative genomic analysis of thermophilic fungi reveals convergent evolutionary adaptations and gene losses.</title>
        <authorList>
            <person name="Steindorff A.S."/>
            <person name="Aguilar-Pontes M.V."/>
            <person name="Robinson A.J."/>
            <person name="Andreopoulos B."/>
            <person name="LaButti K."/>
            <person name="Kuo A."/>
            <person name="Mondo S."/>
            <person name="Riley R."/>
            <person name="Otillar R."/>
            <person name="Haridas S."/>
            <person name="Lipzen A."/>
            <person name="Grimwood J."/>
            <person name="Schmutz J."/>
            <person name="Clum A."/>
            <person name="Reid I.D."/>
            <person name="Moisan M.C."/>
            <person name="Butler G."/>
            <person name="Nguyen T.T.M."/>
            <person name="Dewar K."/>
            <person name="Conant G."/>
            <person name="Drula E."/>
            <person name="Henrissat B."/>
            <person name="Hansel C."/>
            <person name="Singer S."/>
            <person name="Hutchinson M.I."/>
            <person name="de Vries R.P."/>
            <person name="Natvig D.O."/>
            <person name="Powell A.J."/>
            <person name="Tsang A."/>
            <person name="Grigoriev I.V."/>
        </authorList>
    </citation>
    <scope>NUCLEOTIDE SEQUENCE [LARGE SCALE GENOMIC DNA]</scope>
    <source>
        <strain evidence="3 4">CBS 494.80</strain>
    </source>
</reference>
<comment type="caution">
    <text evidence="3">The sequence shown here is derived from an EMBL/GenBank/DDBJ whole genome shotgun (WGS) entry which is preliminary data.</text>
</comment>
<accession>A0ABR4CWA2</accession>
<sequence>MACKLPSTALRRAQLTPSSPSSITSTSTTQQIRHASLLKRPHRPYTFTQLVTLSDGSTYTHRTTSPAPIYRSAKDTRNHPMWQPSLSSLRNVEQDDAGRLKAFRKKFGRGWDVDGAVEGEEGAAGEDGEDGGLMELISGVKPQEEKKSKKTGMQELEEAMEKTGKESKRAKPGKKAGIWG</sequence>
<evidence type="ECO:0000259" key="2">
    <source>
        <dbReference type="Pfam" id="PF21492"/>
    </source>
</evidence>
<name>A0ABR4CWA2_9HELO</name>
<feature type="domain" description="Ribosomal protein bL31m N-terminal" evidence="2">
    <location>
        <begin position="40"/>
        <end position="85"/>
    </location>
</feature>
<dbReference type="Gene3D" id="6.20.130.10">
    <property type="match status" value="1"/>
</dbReference>
<gene>
    <name evidence="3" type="ORF">VTL71DRAFT_7992</name>
</gene>
<dbReference type="Pfam" id="PF21492">
    <property type="entry name" value="bL31_N"/>
    <property type="match status" value="1"/>
</dbReference>
<dbReference type="EMBL" id="JAZHXI010000002">
    <property type="protein sequence ID" value="KAL2074214.1"/>
    <property type="molecule type" value="Genomic_DNA"/>
</dbReference>
<dbReference type="PANTHER" id="PTHR28174:SF1">
    <property type="entry name" value="LARGE RIBOSOMAL SUBUNIT PROTEIN BL31M"/>
    <property type="match status" value="1"/>
</dbReference>